<proteinExistence type="predicted"/>
<dbReference type="AlphaFoldDB" id="A0A2P2NE61"/>
<sequence length="32" mass="3721">MYSLSIWMLPRLENCLNSPLLFSCDMIEANCL</sequence>
<name>A0A2P2NE61_RHIMU</name>
<accession>A0A2P2NE61</accession>
<evidence type="ECO:0000313" key="1">
    <source>
        <dbReference type="EMBL" id="MBX40776.1"/>
    </source>
</evidence>
<organism evidence="1">
    <name type="scientific">Rhizophora mucronata</name>
    <name type="common">Asiatic mangrove</name>
    <dbReference type="NCBI Taxonomy" id="61149"/>
    <lineage>
        <taxon>Eukaryota</taxon>
        <taxon>Viridiplantae</taxon>
        <taxon>Streptophyta</taxon>
        <taxon>Embryophyta</taxon>
        <taxon>Tracheophyta</taxon>
        <taxon>Spermatophyta</taxon>
        <taxon>Magnoliopsida</taxon>
        <taxon>eudicotyledons</taxon>
        <taxon>Gunneridae</taxon>
        <taxon>Pentapetalae</taxon>
        <taxon>rosids</taxon>
        <taxon>fabids</taxon>
        <taxon>Malpighiales</taxon>
        <taxon>Rhizophoraceae</taxon>
        <taxon>Rhizophora</taxon>
    </lineage>
</organism>
<dbReference type="EMBL" id="GGEC01060292">
    <property type="protein sequence ID" value="MBX40776.1"/>
    <property type="molecule type" value="Transcribed_RNA"/>
</dbReference>
<reference evidence="1" key="1">
    <citation type="submission" date="2018-02" db="EMBL/GenBank/DDBJ databases">
        <title>Rhizophora mucronata_Transcriptome.</title>
        <authorList>
            <person name="Meera S.P."/>
            <person name="Sreeshan A."/>
            <person name="Augustine A."/>
        </authorList>
    </citation>
    <scope>NUCLEOTIDE SEQUENCE</scope>
    <source>
        <tissue evidence="1">Leaf</tissue>
    </source>
</reference>
<protein>
    <submittedName>
        <fullName evidence="1">Uncharacterized protein</fullName>
    </submittedName>
</protein>